<dbReference type="PANTHER" id="PTHR13887">
    <property type="entry name" value="GLUTATHIONE S-TRANSFERASE KAPPA"/>
    <property type="match status" value="1"/>
</dbReference>
<evidence type="ECO:0000313" key="3">
    <source>
        <dbReference type="EMBL" id="SME16081.1"/>
    </source>
</evidence>
<dbReference type="HAMAP" id="MF_02245">
    <property type="entry name" value="Adapter_SpxH"/>
    <property type="match status" value="1"/>
</dbReference>
<comment type="subcellular location">
    <subcellularLocation>
        <location evidence="2">Cytoplasm</location>
    </subcellularLocation>
</comment>
<name>A0A1Y5ZWG0_9BACI</name>
<gene>
    <name evidence="2" type="primary">spxH</name>
    <name evidence="3" type="ORF">BACERE00191_03495</name>
</gene>
<dbReference type="InterPro" id="IPR046404">
    <property type="entry name" value="Adapter_SpxH"/>
</dbReference>
<dbReference type="SUPFAM" id="SSF52833">
    <property type="entry name" value="Thioredoxin-like"/>
    <property type="match status" value="1"/>
</dbReference>
<evidence type="ECO:0000313" key="4">
    <source>
        <dbReference type="Proteomes" id="UP000194499"/>
    </source>
</evidence>
<keyword evidence="1 2" id="KW-0963">Cytoplasm</keyword>
<dbReference type="Gene3D" id="1.10.472.60">
    <property type="entry name" value="putative protein disulfide isomerase domain"/>
    <property type="match status" value="1"/>
</dbReference>
<dbReference type="Pfam" id="PF13743">
    <property type="entry name" value="Thioredoxin_5"/>
    <property type="match status" value="1"/>
</dbReference>
<dbReference type="Proteomes" id="UP000194499">
    <property type="component" value="Unassembled WGS sequence"/>
</dbReference>
<dbReference type="CDD" id="cd03025">
    <property type="entry name" value="DsbA_FrnE_like"/>
    <property type="match status" value="1"/>
</dbReference>
<dbReference type="RefSeq" id="WP_088106551.1">
    <property type="nucleotide sequence ID" value="NZ_FWZB01000040.1"/>
</dbReference>
<sequence length="307" mass="35409">MDKQEAKHINMPSPSACEHKSVEAYLFIDPLCKDCWEIEPFIIKLWLEYGKYFSIRHIVTGKVDGTNASSHKWNKPANIRFVWEKTTSLQGFSCDGKVHMQEASSTPYLVSMAIKAAELQGRKAGSKFLRKLQEYIFLENVSNPDCELLLACAKDSNIDVEEFKKDLYSASAKKAFQCDLKFTNEMHITEIPSLVFFHANSDEEGIKIAGTYSYDVYVQLLKELVKCEIEPEPLPPLEVLLEATQFISSKEVAFIYDCSKQEIERELKKLQLKRKVQMIDVKCERYWKWIAKEKDLVFTPGLFLYGL</sequence>
<evidence type="ECO:0000256" key="2">
    <source>
        <dbReference type="HAMAP-Rule" id="MF_02245"/>
    </source>
</evidence>
<organism evidence="3 4">
    <name type="scientific">Bacillus pacificus</name>
    <dbReference type="NCBI Taxonomy" id="2026187"/>
    <lineage>
        <taxon>Bacteria</taxon>
        <taxon>Bacillati</taxon>
        <taxon>Bacillota</taxon>
        <taxon>Bacilli</taxon>
        <taxon>Bacillales</taxon>
        <taxon>Bacillaceae</taxon>
        <taxon>Bacillus</taxon>
        <taxon>Bacillus cereus group</taxon>
    </lineage>
</organism>
<comment type="subunit">
    <text evidence="2">Interacts with Spx.</text>
</comment>
<accession>A0A1Y5ZWG0</accession>
<dbReference type="InterPro" id="IPR036249">
    <property type="entry name" value="Thioredoxin-like_sf"/>
</dbReference>
<dbReference type="GO" id="GO:0005737">
    <property type="term" value="C:cytoplasm"/>
    <property type="evidence" value="ECO:0007669"/>
    <property type="project" value="UniProtKB-SubCell"/>
</dbReference>
<comment type="similarity">
    <text evidence="2">Belongs to the SpxH family.</text>
</comment>
<dbReference type="AlphaFoldDB" id="A0A1Y5ZWG0"/>
<dbReference type="EMBL" id="FWZB01000040">
    <property type="protein sequence ID" value="SME16081.1"/>
    <property type="molecule type" value="Genomic_DNA"/>
</dbReference>
<evidence type="ECO:0000256" key="1">
    <source>
        <dbReference type="ARBA" id="ARBA00022490"/>
    </source>
</evidence>
<dbReference type="Gene3D" id="3.40.30.10">
    <property type="entry name" value="Glutaredoxin"/>
    <property type="match status" value="1"/>
</dbReference>
<comment type="function">
    <text evidence="2">Adapter protein required for efficient degradation of Spx by ClpXP under non-stress conditions. Interaction with Spx stabilizes Spx and exposes the C-terminus of Spx for recognition and proteolysis by ClpXP.</text>
</comment>
<dbReference type="PANTHER" id="PTHR13887:SF47">
    <property type="entry name" value="CLPXP ADAPTER PROTEIN SPXH"/>
    <property type="match status" value="1"/>
</dbReference>
<reference evidence="4" key="1">
    <citation type="submission" date="2017-04" db="EMBL/GenBank/DDBJ databases">
        <authorList>
            <person name="Criscuolo A."/>
        </authorList>
    </citation>
    <scope>NUCLEOTIDE SEQUENCE [LARGE SCALE GENOMIC DNA]</scope>
</reference>
<protein>
    <recommendedName>
        <fullName evidence="2">ClpXP adapter protein SpxH</fullName>
    </recommendedName>
</protein>
<proteinExistence type="inferred from homology"/>